<feature type="transmembrane region" description="Helical" evidence="1">
    <location>
        <begin position="37"/>
        <end position="63"/>
    </location>
</feature>
<evidence type="ECO:0000313" key="4">
    <source>
        <dbReference type="Proteomes" id="UP000026960"/>
    </source>
</evidence>
<accession>A0A0D3EIU6</accession>
<dbReference type="Proteomes" id="UP000026960">
    <property type="component" value="Chromosome 1"/>
</dbReference>
<keyword evidence="4" id="KW-1185">Reference proteome</keyword>
<proteinExistence type="predicted"/>
<evidence type="ECO:0000256" key="2">
    <source>
        <dbReference type="SAM" id="SignalP"/>
    </source>
</evidence>
<evidence type="ECO:0000313" key="3">
    <source>
        <dbReference type="EnsemblPlants" id="OBART01G00900.1"/>
    </source>
</evidence>
<keyword evidence="2" id="KW-0732">Signal</keyword>
<protein>
    <submittedName>
        <fullName evidence="3">Uncharacterized protein</fullName>
    </submittedName>
</protein>
<dbReference type="EnsemblPlants" id="OBART01G00900.1">
    <property type="protein sequence ID" value="OBART01G00900.1"/>
    <property type="gene ID" value="OBART01G00900"/>
</dbReference>
<dbReference type="AlphaFoldDB" id="A0A0D3EIU6"/>
<dbReference type="Gramene" id="OBART01G00900.1">
    <property type="protein sequence ID" value="OBART01G00900.1"/>
    <property type="gene ID" value="OBART01G00900"/>
</dbReference>
<feature type="signal peptide" evidence="2">
    <location>
        <begin position="1"/>
        <end position="21"/>
    </location>
</feature>
<keyword evidence="1" id="KW-0812">Transmembrane</keyword>
<dbReference type="PaxDb" id="65489-OBART01G00900.1"/>
<keyword evidence="1" id="KW-0472">Membrane</keyword>
<reference evidence="3" key="1">
    <citation type="journal article" date="2009" name="Rice">
        <title>De Novo Next Generation Sequencing of Plant Genomes.</title>
        <authorList>
            <person name="Rounsley S."/>
            <person name="Marri P.R."/>
            <person name="Yu Y."/>
            <person name="He R."/>
            <person name="Sisneros N."/>
            <person name="Goicoechea J.L."/>
            <person name="Lee S.J."/>
            <person name="Angelova A."/>
            <person name="Kudrna D."/>
            <person name="Luo M."/>
            <person name="Affourtit J."/>
            <person name="Desany B."/>
            <person name="Knight J."/>
            <person name="Niazi F."/>
            <person name="Egholm M."/>
            <person name="Wing R.A."/>
        </authorList>
    </citation>
    <scope>NUCLEOTIDE SEQUENCE [LARGE SCALE GENOMIC DNA]</scope>
    <source>
        <strain evidence="3">cv. IRGC 105608</strain>
    </source>
</reference>
<feature type="chain" id="PRO_5002275126" evidence="2">
    <location>
        <begin position="22"/>
        <end position="132"/>
    </location>
</feature>
<dbReference type="HOGENOM" id="CLU_1920284_0_0_1"/>
<keyword evidence="1" id="KW-1133">Transmembrane helix</keyword>
<organism evidence="3">
    <name type="scientific">Oryza barthii</name>
    <dbReference type="NCBI Taxonomy" id="65489"/>
    <lineage>
        <taxon>Eukaryota</taxon>
        <taxon>Viridiplantae</taxon>
        <taxon>Streptophyta</taxon>
        <taxon>Embryophyta</taxon>
        <taxon>Tracheophyta</taxon>
        <taxon>Spermatophyta</taxon>
        <taxon>Magnoliopsida</taxon>
        <taxon>Liliopsida</taxon>
        <taxon>Poales</taxon>
        <taxon>Poaceae</taxon>
        <taxon>BOP clade</taxon>
        <taxon>Oryzoideae</taxon>
        <taxon>Oryzeae</taxon>
        <taxon>Oryzinae</taxon>
        <taxon>Oryza</taxon>
    </lineage>
</organism>
<sequence length="132" mass="13915">MASYRLLVILVFSALVPLAAGDTYPAHHRLSATALHAVFRLLVPAAVILVFQHAAVVVVVLELPTAGRRWRRRRFQLPGAASAQPHRAVVPLVLQVAAVVAGDGGDGAGAFAACLGGRGNSCCCCFNYRVLM</sequence>
<name>A0A0D3EIU6_9ORYZ</name>
<reference evidence="3" key="2">
    <citation type="submission" date="2015-03" db="UniProtKB">
        <authorList>
            <consortium name="EnsemblPlants"/>
        </authorList>
    </citation>
    <scope>IDENTIFICATION</scope>
</reference>
<evidence type="ECO:0000256" key="1">
    <source>
        <dbReference type="SAM" id="Phobius"/>
    </source>
</evidence>